<dbReference type="InterPro" id="IPR035965">
    <property type="entry name" value="PAS-like_dom_sf"/>
</dbReference>
<dbReference type="InterPro" id="IPR029787">
    <property type="entry name" value="Nucleotide_cyclase"/>
</dbReference>
<dbReference type="InterPro" id="IPR043128">
    <property type="entry name" value="Rev_trsase/Diguanyl_cyclase"/>
</dbReference>
<dbReference type="AlphaFoldDB" id="A0A8J7KLN1"/>
<dbReference type="Pfam" id="PF00563">
    <property type="entry name" value="EAL"/>
    <property type="match status" value="1"/>
</dbReference>
<dbReference type="Pfam" id="PF13426">
    <property type="entry name" value="PAS_9"/>
    <property type="match status" value="1"/>
</dbReference>
<feature type="domain" description="GGDEF" evidence="4">
    <location>
        <begin position="162"/>
        <end position="290"/>
    </location>
</feature>
<name>A0A8J7KLN1_9BACL</name>
<dbReference type="PROSITE" id="PS50887">
    <property type="entry name" value="GGDEF"/>
    <property type="match status" value="1"/>
</dbReference>
<reference evidence="5" key="1">
    <citation type="submission" date="2020-11" db="EMBL/GenBank/DDBJ databases">
        <title>Multidrug resistant novel bacterium Savagea serpentis sp. nov., isolated from the scats of a vine snake (Ahaetulla nasuta).</title>
        <authorList>
            <person name="Venkata Ramana V."/>
            <person name="Vikas Patil S."/>
            <person name="Yogita Lugani V."/>
        </authorList>
    </citation>
    <scope>NUCLEOTIDE SEQUENCE</scope>
    <source>
        <strain evidence="5">SN6</strain>
    </source>
</reference>
<evidence type="ECO:0000313" key="5">
    <source>
        <dbReference type="EMBL" id="MBF4501499.1"/>
    </source>
</evidence>
<dbReference type="InterPro" id="IPR001633">
    <property type="entry name" value="EAL_dom"/>
</dbReference>
<dbReference type="PROSITE" id="PS50113">
    <property type="entry name" value="PAC"/>
    <property type="match status" value="1"/>
</dbReference>
<sequence>MKETTRTELYFSCLMDSLDEHVMVFKTDSEGFITYTNQNFLQVSEWTPKRVLGKSIWQMFDPSKEDQKIADLIWETVQAGRNYFGQVKKMSRKGKSYYVNMLATPIFESEQLKEVLFLQLDMTEDMALQEKLERIAFIDFETGLMSRYKLEMLTTERIKENLHFSFVHINLDYYIFDDQDNKAKLDLKIIQQFANRLQRFFQDSPIARINKYEFVILTPHADWFIQSFMNFLEQQPIHIEHYQIKLTVSGGIAKFPEDQQTYERLLLAAREATQAIMRSGGGDILSLTTEQHKKIDRYALINERLPLAIQNEELSVVYQPQLNLHTGEKNVYEALIRWNDEVLGEVKPDELIPISEESGLIHEIGDFLFRTVVKFAAERIKSEPTFQVAINSSIREFMKDNHSVTLQAILNEYDCPANAIQIEITEKFAFQAEEQQSITRQMQQLQQLGMTFALDDFGTGYASFRFLQSLPISIVKIDKTYIQSLVTHPQTTKLVEGLIRLCHSLDLYVVAEGVEQEGQFEMLKKLQIDGVQGYYIAQPEAL</sequence>
<protein>
    <submittedName>
        <fullName evidence="5">EAL domain-containing protein</fullName>
    </submittedName>
</protein>
<dbReference type="CDD" id="cd01948">
    <property type="entry name" value="EAL"/>
    <property type="match status" value="1"/>
</dbReference>
<dbReference type="InterPro" id="IPR000160">
    <property type="entry name" value="GGDEF_dom"/>
</dbReference>
<dbReference type="PROSITE" id="PS50112">
    <property type="entry name" value="PAS"/>
    <property type="match status" value="1"/>
</dbReference>
<dbReference type="InterPro" id="IPR052155">
    <property type="entry name" value="Biofilm_reg_signaling"/>
</dbReference>
<dbReference type="InterPro" id="IPR000700">
    <property type="entry name" value="PAS-assoc_C"/>
</dbReference>
<dbReference type="SMART" id="SM00267">
    <property type="entry name" value="GGDEF"/>
    <property type="match status" value="1"/>
</dbReference>
<dbReference type="SUPFAM" id="SSF141868">
    <property type="entry name" value="EAL domain-like"/>
    <property type="match status" value="1"/>
</dbReference>
<dbReference type="PROSITE" id="PS50883">
    <property type="entry name" value="EAL"/>
    <property type="match status" value="1"/>
</dbReference>
<evidence type="ECO:0000259" key="2">
    <source>
        <dbReference type="PROSITE" id="PS50113"/>
    </source>
</evidence>
<feature type="domain" description="PAC" evidence="2">
    <location>
        <begin position="83"/>
        <end position="134"/>
    </location>
</feature>
<dbReference type="SUPFAM" id="SSF55785">
    <property type="entry name" value="PYP-like sensor domain (PAS domain)"/>
    <property type="match status" value="1"/>
</dbReference>
<dbReference type="Gene3D" id="3.30.450.20">
    <property type="entry name" value="PAS domain"/>
    <property type="match status" value="1"/>
</dbReference>
<dbReference type="SMART" id="SM00052">
    <property type="entry name" value="EAL"/>
    <property type="match status" value="1"/>
</dbReference>
<dbReference type="Gene3D" id="3.30.70.270">
    <property type="match status" value="1"/>
</dbReference>
<feature type="domain" description="PAS" evidence="1">
    <location>
        <begin position="24"/>
        <end position="63"/>
    </location>
</feature>
<dbReference type="Gene3D" id="3.20.20.450">
    <property type="entry name" value="EAL domain"/>
    <property type="match status" value="1"/>
</dbReference>
<dbReference type="InterPro" id="IPR000014">
    <property type="entry name" value="PAS"/>
</dbReference>
<accession>A0A8J7KLN1</accession>
<dbReference type="EMBL" id="JADKPV010000004">
    <property type="protein sequence ID" value="MBF4501499.1"/>
    <property type="molecule type" value="Genomic_DNA"/>
</dbReference>
<dbReference type="PANTHER" id="PTHR44757">
    <property type="entry name" value="DIGUANYLATE CYCLASE DGCP"/>
    <property type="match status" value="1"/>
</dbReference>
<dbReference type="Proteomes" id="UP000622653">
    <property type="component" value="Unassembled WGS sequence"/>
</dbReference>
<keyword evidence="6" id="KW-1185">Reference proteome</keyword>
<dbReference type="SMART" id="SM00091">
    <property type="entry name" value="PAS"/>
    <property type="match status" value="1"/>
</dbReference>
<comment type="caution">
    <text evidence="5">The sequence shown here is derived from an EMBL/GenBank/DDBJ whole genome shotgun (WGS) entry which is preliminary data.</text>
</comment>
<evidence type="ECO:0000259" key="1">
    <source>
        <dbReference type="PROSITE" id="PS50112"/>
    </source>
</evidence>
<dbReference type="PANTHER" id="PTHR44757:SF2">
    <property type="entry name" value="BIOFILM ARCHITECTURE MAINTENANCE PROTEIN MBAA"/>
    <property type="match status" value="1"/>
</dbReference>
<dbReference type="CDD" id="cd00130">
    <property type="entry name" value="PAS"/>
    <property type="match status" value="1"/>
</dbReference>
<gene>
    <name evidence="5" type="ORF">IRY55_09000</name>
</gene>
<evidence type="ECO:0000313" key="6">
    <source>
        <dbReference type="Proteomes" id="UP000622653"/>
    </source>
</evidence>
<dbReference type="InterPro" id="IPR035919">
    <property type="entry name" value="EAL_sf"/>
</dbReference>
<dbReference type="NCBIfam" id="TIGR00229">
    <property type="entry name" value="sensory_box"/>
    <property type="match status" value="1"/>
</dbReference>
<organism evidence="5 6">
    <name type="scientific">Savagea serpentis</name>
    <dbReference type="NCBI Taxonomy" id="2785297"/>
    <lineage>
        <taxon>Bacteria</taxon>
        <taxon>Bacillati</taxon>
        <taxon>Bacillota</taxon>
        <taxon>Bacilli</taxon>
        <taxon>Bacillales</taxon>
        <taxon>Caryophanaceae</taxon>
        <taxon>Savagea</taxon>
    </lineage>
</organism>
<dbReference type="SUPFAM" id="SSF55073">
    <property type="entry name" value="Nucleotide cyclase"/>
    <property type="match status" value="1"/>
</dbReference>
<proteinExistence type="predicted"/>
<dbReference type="RefSeq" id="WP_194562981.1">
    <property type="nucleotide sequence ID" value="NZ_JADKPV010000004.1"/>
</dbReference>
<evidence type="ECO:0000259" key="3">
    <source>
        <dbReference type="PROSITE" id="PS50883"/>
    </source>
</evidence>
<feature type="domain" description="EAL" evidence="3">
    <location>
        <begin position="298"/>
        <end position="542"/>
    </location>
</feature>
<evidence type="ECO:0000259" key="4">
    <source>
        <dbReference type="PROSITE" id="PS50887"/>
    </source>
</evidence>